<dbReference type="Pfam" id="PF01042">
    <property type="entry name" value="Ribonuc_L-PSP"/>
    <property type="match status" value="1"/>
</dbReference>
<dbReference type="RefSeq" id="WP_232570095.1">
    <property type="nucleotide sequence ID" value="NZ_CP089466.1"/>
</dbReference>
<name>A0ABD5NI13_9EURY</name>
<dbReference type="GO" id="GO:0016787">
    <property type="term" value="F:hydrolase activity"/>
    <property type="evidence" value="ECO:0007669"/>
    <property type="project" value="UniProtKB-KW"/>
</dbReference>
<dbReference type="EMBL" id="JBHRWN010000002">
    <property type="protein sequence ID" value="MFC3478614.1"/>
    <property type="molecule type" value="Genomic_DNA"/>
</dbReference>
<protein>
    <submittedName>
        <fullName evidence="2">RidA family protein</fullName>
        <ecNumber evidence="2">3.5.-.-</ecNumber>
    </submittedName>
</protein>
<feature type="region of interest" description="Disordered" evidence="1">
    <location>
        <begin position="146"/>
        <end position="181"/>
    </location>
</feature>
<keyword evidence="2" id="KW-0378">Hydrolase</keyword>
<dbReference type="GeneID" id="69118376"/>
<dbReference type="SUPFAM" id="SSF55298">
    <property type="entry name" value="YjgF-like"/>
    <property type="match status" value="1"/>
</dbReference>
<dbReference type="PANTHER" id="PTHR43857:SF1">
    <property type="entry name" value="YJGH FAMILY PROTEIN"/>
    <property type="match status" value="1"/>
</dbReference>
<accession>A0ABD5NI13</accession>
<dbReference type="Proteomes" id="UP001595660">
    <property type="component" value="Unassembled WGS sequence"/>
</dbReference>
<dbReference type="PANTHER" id="PTHR43857">
    <property type="entry name" value="BLR7761 PROTEIN"/>
    <property type="match status" value="1"/>
</dbReference>
<gene>
    <name evidence="2" type="ORF">ACFOKC_12855</name>
</gene>
<keyword evidence="3" id="KW-1185">Reference proteome</keyword>
<feature type="compositionally biased region" description="Acidic residues" evidence="1">
    <location>
        <begin position="171"/>
        <end position="181"/>
    </location>
</feature>
<dbReference type="AlphaFoldDB" id="A0ABD5NI13"/>
<dbReference type="InterPro" id="IPR035959">
    <property type="entry name" value="RutC-like_sf"/>
</dbReference>
<evidence type="ECO:0000313" key="2">
    <source>
        <dbReference type="EMBL" id="MFC3478614.1"/>
    </source>
</evidence>
<dbReference type="Gene3D" id="3.30.1330.40">
    <property type="entry name" value="RutC-like"/>
    <property type="match status" value="1"/>
</dbReference>
<sequence length="181" mass="19855">MDKTLLGPGSADLAESDLDHLTYSVAVATEHETHVDVKFSGVAWPEGGLEHQVRTVLDFVERALGDVGGTLDDVVMLRWFVLDDHLSRETQARINDVRAEFFDPEHYPASTMVGVSSLLDDEMRFELEVEAEVPHDDWTTTAFVGDEHEEVPGETVRDLFGDGEQAAPGDGDGDGSEQAEN</sequence>
<organism evidence="2 3">
    <name type="scientific">Halobacterium litoreum</name>
    <dbReference type="NCBI Taxonomy" id="2039234"/>
    <lineage>
        <taxon>Archaea</taxon>
        <taxon>Methanobacteriati</taxon>
        <taxon>Methanobacteriota</taxon>
        <taxon>Stenosarchaea group</taxon>
        <taxon>Halobacteria</taxon>
        <taxon>Halobacteriales</taxon>
        <taxon>Halobacteriaceae</taxon>
        <taxon>Halobacterium</taxon>
    </lineage>
</organism>
<proteinExistence type="predicted"/>
<reference evidence="2 3" key="1">
    <citation type="journal article" date="2019" name="Int. J. Syst. Evol. Microbiol.">
        <title>The Global Catalogue of Microorganisms (GCM) 10K type strain sequencing project: providing services to taxonomists for standard genome sequencing and annotation.</title>
        <authorList>
            <consortium name="The Broad Institute Genomics Platform"/>
            <consortium name="The Broad Institute Genome Sequencing Center for Infectious Disease"/>
            <person name="Wu L."/>
            <person name="Ma J."/>
        </authorList>
    </citation>
    <scope>NUCLEOTIDE SEQUENCE [LARGE SCALE GENOMIC DNA]</scope>
    <source>
        <strain evidence="2 3">CGMCC 1.12562</strain>
    </source>
</reference>
<evidence type="ECO:0000313" key="3">
    <source>
        <dbReference type="Proteomes" id="UP001595660"/>
    </source>
</evidence>
<dbReference type="EC" id="3.5.-.-" evidence="2"/>
<evidence type="ECO:0000256" key="1">
    <source>
        <dbReference type="SAM" id="MobiDB-lite"/>
    </source>
</evidence>
<dbReference type="CDD" id="cd00448">
    <property type="entry name" value="YjgF_YER057c_UK114_family"/>
    <property type="match status" value="1"/>
</dbReference>
<comment type="caution">
    <text evidence="2">The sequence shown here is derived from an EMBL/GenBank/DDBJ whole genome shotgun (WGS) entry which is preliminary data.</text>
</comment>
<dbReference type="InterPro" id="IPR006175">
    <property type="entry name" value="YjgF/YER057c/UK114"/>
</dbReference>